<dbReference type="AlphaFoldDB" id="A0A6J4K085"/>
<proteinExistence type="predicted"/>
<accession>A0A6J4K085</accession>
<name>A0A6J4K085_9SPHI</name>
<sequence length="53" mass="6053">MNDYNNSHFSHHNMEYLLYQLTIVHAQLPRKLRVSPPLPRTYSSGKTAGIPTG</sequence>
<protein>
    <submittedName>
        <fullName evidence="2">Uncharacterized protein</fullName>
    </submittedName>
</protein>
<gene>
    <name evidence="2" type="ORF">AVDCRST_MAG56-4715</name>
</gene>
<organism evidence="2">
    <name type="scientific">uncultured Cytophagales bacterium</name>
    <dbReference type="NCBI Taxonomy" id="158755"/>
    <lineage>
        <taxon>Bacteria</taxon>
        <taxon>Pseudomonadati</taxon>
        <taxon>Bacteroidota</taxon>
        <taxon>Sphingobacteriia</taxon>
        <taxon>Sphingobacteriales</taxon>
        <taxon>environmental samples</taxon>
    </lineage>
</organism>
<evidence type="ECO:0000256" key="1">
    <source>
        <dbReference type="SAM" id="MobiDB-lite"/>
    </source>
</evidence>
<dbReference type="EMBL" id="CADCTQ010000389">
    <property type="protein sequence ID" value="CAA9292160.1"/>
    <property type="molecule type" value="Genomic_DNA"/>
</dbReference>
<reference evidence="2" key="1">
    <citation type="submission" date="2020-02" db="EMBL/GenBank/DDBJ databases">
        <authorList>
            <person name="Meier V. D."/>
        </authorList>
    </citation>
    <scope>NUCLEOTIDE SEQUENCE</scope>
    <source>
        <strain evidence="2">AVDCRST_MAG56</strain>
    </source>
</reference>
<evidence type="ECO:0000313" key="2">
    <source>
        <dbReference type="EMBL" id="CAA9292160.1"/>
    </source>
</evidence>
<feature type="region of interest" description="Disordered" evidence="1">
    <location>
        <begin position="34"/>
        <end position="53"/>
    </location>
</feature>